<evidence type="ECO:0000313" key="13">
    <source>
        <dbReference type="EMBL" id="GAV02743.1"/>
    </source>
</evidence>
<dbReference type="GO" id="GO:0008203">
    <property type="term" value="P:cholesterol metabolic process"/>
    <property type="evidence" value="ECO:0007669"/>
    <property type="project" value="TreeGrafter"/>
</dbReference>
<dbReference type="PANTHER" id="PTHR10408">
    <property type="entry name" value="STEROL O-ACYLTRANSFERASE"/>
    <property type="match status" value="1"/>
</dbReference>
<evidence type="ECO:0000256" key="6">
    <source>
        <dbReference type="ARBA" id="ARBA00022989"/>
    </source>
</evidence>
<sequence length="583" mass="67816">MANLRRRTDDREDKKESSDDEMTNLTKDEPKCYSSNSAESMEERLTRLSGTTSKPWNDSHHGEHRNSAISAMIKSTVRKKAENIKKKYVQKFDQDLTDLLDEVFAAVDVNGINVTEGMSGVPSFSSPPPSTKRGEIIRKEFKARPSVLTELFEIPHIQTIQYVFIAILILFAVNSVLQDLLSYGTIGVDFHIWTWAFGKFTYVLTFWMGMQLTALLGVYASLQYWATSRLTSKSQNLYDYVWLGLYIAYQLSFAAIPLSFVLYTQLPPASTSIVVAEQIRFMMKSHAFVREKVGEVLTAPSGASVQHLFLFKNYVYFQFVPTLVYRDSYPRNKVIRWNFVLKNFGLVAGALAYTYYIFVRFCMPVFRNFNREHVNLKTFVKSIFDCVLPGSLNLLVVFYSFLHAWMNAFAEMTRFADRLFYRDWWNSTTFSNYYRTWNGVVHDWLYTYVYSDLYRLLGQRGRNVALLVTFMLSALVHEYIICCLLRIFYPVMFVLFGGIGVWMMFFTQRKSSRPWNVFMWFGLFLGQGIFLCLYSSEYYARFNCPPTTDNMALDVIIPRSWNCYILQPVLNYTSSDSHIPVFN</sequence>
<keyword evidence="14" id="KW-1185">Reference proteome</keyword>
<comment type="similarity">
    <text evidence="2 9">Belongs to the membrane-bound acyltransferase family. Sterol o-acyltransferase subfamily.</text>
</comment>
<keyword evidence="6 12" id="KW-1133">Transmembrane helix</keyword>
<evidence type="ECO:0000313" key="14">
    <source>
        <dbReference type="Proteomes" id="UP000186922"/>
    </source>
</evidence>
<dbReference type="EMBL" id="BDGG01000008">
    <property type="protein sequence ID" value="GAV02743.1"/>
    <property type="molecule type" value="Genomic_DNA"/>
</dbReference>
<evidence type="ECO:0000256" key="2">
    <source>
        <dbReference type="ARBA" id="ARBA00009010"/>
    </source>
</evidence>
<feature type="transmembrane region" description="Helical" evidence="12">
    <location>
        <begin position="339"/>
        <end position="359"/>
    </location>
</feature>
<evidence type="ECO:0000256" key="5">
    <source>
        <dbReference type="ARBA" id="ARBA00022824"/>
    </source>
</evidence>
<organism evidence="13 14">
    <name type="scientific">Ramazzottius varieornatus</name>
    <name type="common">Water bear</name>
    <name type="synonym">Tardigrade</name>
    <dbReference type="NCBI Taxonomy" id="947166"/>
    <lineage>
        <taxon>Eukaryota</taxon>
        <taxon>Metazoa</taxon>
        <taxon>Ecdysozoa</taxon>
        <taxon>Tardigrada</taxon>
        <taxon>Eutardigrada</taxon>
        <taxon>Parachela</taxon>
        <taxon>Hypsibioidea</taxon>
        <taxon>Ramazzottiidae</taxon>
        <taxon>Ramazzottius</taxon>
    </lineage>
</organism>
<keyword evidence="8 9" id="KW-0012">Acyltransferase</keyword>
<reference evidence="13 14" key="1">
    <citation type="journal article" date="2016" name="Nat. Commun.">
        <title>Extremotolerant tardigrade genome and improved radiotolerance of human cultured cells by tardigrade-unique protein.</title>
        <authorList>
            <person name="Hashimoto T."/>
            <person name="Horikawa D.D."/>
            <person name="Saito Y."/>
            <person name="Kuwahara H."/>
            <person name="Kozuka-Hata H."/>
            <person name="Shin-I T."/>
            <person name="Minakuchi Y."/>
            <person name="Ohishi K."/>
            <person name="Motoyama A."/>
            <person name="Aizu T."/>
            <person name="Enomoto A."/>
            <person name="Kondo K."/>
            <person name="Tanaka S."/>
            <person name="Hara Y."/>
            <person name="Koshikawa S."/>
            <person name="Sagara H."/>
            <person name="Miura T."/>
            <person name="Yokobori S."/>
            <person name="Miyagawa K."/>
            <person name="Suzuki Y."/>
            <person name="Kubo T."/>
            <person name="Oyama M."/>
            <person name="Kohara Y."/>
            <person name="Fujiyama A."/>
            <person name="Arakawa K."/>
            <person name="Katayama T."/>
            <person name="Toyoda A."/>
            <person name="Kunieda T."/>
        </authorList>
    </citation>
    <scope>NUCLEOTIDE SEQUENCE [LARGE SCALE GENOMIC DNA]</scope>
    <source>
        <strain evidence="13 14">YOKOZUNA-1</strain>
    </source>
</reference>
<feature type="compositionally biased region" description="Basic and acidic residues" evidence="11">
    <location>
        <begin position="57"/>
        <end position="66"/>
    </location>
</feature>
<dbReference type="PANTHER" id="PTHR10408:SF8">
    <property type="entry name" value="O-ACYLTRANSFERASE"/>
    <property type="match status" value="1"/>
</dbReference>
<comment type="subcellular location">
    <subcellularLocation>
        <location evidence="1 9">Endoplasmic reticulum membrane</location>
        <topology evidence="1 9">Multi-pass membrane protein</topology>
    </subcellularLocation>
</comment>
<protein>
    <recommendedName>
        <fullName evidence="9">O-acyltransferase</fullName>
    </recommendedName>
</protein>
<keyword evidence="4 12" id="KW-0812">Transmembrane</keyword>
<gene>
    <name evidence="13" type="primary">RvY_13270-1</name>
    <name evidence="13" type="synonym">RvY_13270.1</name>
    <name evidence="13" type="ORF">RvY_13270</name>
</gene>
<keyword evidence="3 9" id="KW-0808">Transferase</keyword>
<feature type="transmembrane region" description="Helical" evidence="12">
    <location>
        <begin position="162"/>
        <end position="188"/>
    </location>
</feature>
<comment type="caution">
    <text evidence="13">The sequence shown here is derived from an EMBL/GenBank/DDBJ whole genome shotgun (WGS) entry which is preliminary data.</text>
</comment>
<keyword evidence="7 9" id="KW-0472">Membrane</keyword>
<feature type="region of interest" description="Disordered" evidence="11">
    <location>
        <begin position="1"/>
        <end position="67"/>
    </location>
</feature>
<dbReference type="Pfam" id="PF03062">
    <property type="entry name" value="MBOAT"/>
    <property type="match status" value="1"/>
</dbReference>
<feature type="compositionally biased region" description="Basic and acidic residues" evidence="11">
    <location>
        <begin position="1"/>
        <end position="17"/>
    </location>
</feature>
<evidence type="ECO:0000256" key="10">
    <source>
        <dbReference type="PIRSR" id="PIRSR000439-1"/>
    </source>
</evidence>
<dbReference type="AlphaFoldDB" id="A0A1D1VRD0"/>
<dbReference type="PIRSF" id="PIRSF000439">
    <property type="entry name" value="Oat_ACAT_DAG_ARE"/>
    <property type="match status" value="1"/>
</dbReference>
<feature type="transmembrane region" description="Helical" evidence="12">
    <location>
        <begin position="240"/>
        <end position="263"/>
    </location>
</feature>
<evidence type="ECO:0000256" key="7">
    <source>
        <dbReference type="ARBA" id="ARBA00023136"/>
    </source>
</evidence>
<evidence type="ECO:0000256" key="8">
    <source>
        <dbReference type="ARBA" id="ARBA00023315"/>
    </source>
</evidence>
<dbReference type="Proteomes" id="UP000186922">
    <property type="component" value="Unassembled WGS sequence"/>
</dbReference>
<name>A0A1D1VRD0_RAMVA</name>
<feature type="transmembrane region" description="Helical" evidence="12">
    <location>
        <begin position="379"/>
        <end position="402"/>
    </location>
</feature>
<dbReference type="GO" id="GO:0008374">
    <property type="term" value="F:O-acyltransferase activity"/>
    <property type="evidence" value="ECO:0007669"/>
    <property type="project" value="InterPro"/>
</dbReference>
<evidence type="ECO:0000256" key="9">
    <source>
        <dbReference type="PIRNR" id="PIRNR000439"/>
    </source>
</evidence>
<evidence type="ECO:0000256" key="4">
    <source>
        <dbReference type="ARBA" id="ARBA00022692"/>
    </source>
</evidence>
<evidence type="ECO:0000256" key="1">
    <source>
        <dbReference type="ARBA" id="ARBA00004477"/>
    </source>
</evidence>
<feature type="active site" evidence="10">
    <location>
        <position position="477"/>
    </location>
</feature>
<dbReference type="InterPro" id="IPR004299">
    <property type="entry name" value="MBOAT_fam"/>
</dbReference>
<proteinExistence type="inferred from homology"/>
<dbReference type="OrthoDB" id="10039049at2759"/>
<evidence type="ECO:0000256" key="12">
    <source>
        <dbReference type="SAM" id="Phobius"/>
    </source>
</evidence>
<dbReference type="GO" id="GO:0005789">
    <property type="term" value="C:endoplasmic reticulum membrane"/>
    <property type="evidence" value="ECO:0007669"/>
    <property type="project" value="UniProtKB-SubCell"/>
</dbReference>
<evidence type="ECO:0000256" key="11">
    <source>
        <dbReference type="SAM" id="MobiDB-lite"/>
    </source>
</evidence>
<dbReference type="STRING" id="947166.A0A1D1VRD0"/>
<evidence type="ECO:0000256" key="3">
    <source>
        <dbReference type="ARBA" id="ARBA00022679"/>
    </source>
</evidence>
<dbReference type="InterPro" id="IPR014371">
    <property type="entry name" value="Oat_ACAT_DAG_ARE"/>
</dbReference>
<feature type="transmembrane region" description="Helical" evidence="12">
    <location>
        <begin position="487"/>
        <end position="505"/>
    </location>
</feature>
<keyword evidence="5 9" id="KW-0256">Endoplasmic reticulum</keyword>
<feature type="transmembrane region" description="Helical" evidence="12">
    <location>
        <begin position="517"/>
        <end position="536"/>
    </location>
</feature>
<accession>A0A1D1VRD0</accession>
<feature type="transmembrane region" description="Helical" evidence="12">
    <location>
        <begin position="200"/>
        <end position="220"/>
    </location>
</feature>